<dbReference type="PROSITE" id="PS50113">
    <property type="entry name" value="PAC"/>
    <property type="match status" value="1"/>
</dbReference>
<dbReference type="CDD" id="cd06225">
    <property type="entry name" value="HAMP"/>
    <property type="match status" value="1"/>
</dbReference>
<dbReference type="CDD" id="cd01948">
    <property type="entry name" value="EAL"/>
    <property type="match status" value="1"/>
</dbReference>
<evidence type="ECO:0000259" key="6">
    <source>
        <dbReference type="PROSITE" id="PS50887"/>
    </source>
</evidence>
<dbReference type="InterPro" id="IPR000160">
    <property type="entry name" value="GGDEF_dom"/>
</dbReference>
<dbReference type="PATRIC" id="fig|128780.6.peg.1202"/>
<dbReference type="SMART" id="SM00304">
    <property type="entry name" value="HAMP"/>
    <property type="match status" value="1"/>
</dbReference>
<dbReference type="FunFam" id="3.30.70.270:FF:000001">
    <property type="entry name" value="Diguanylate cyclase domain protein"/>
    <property type="match status" value="1"/>
</dbReference>
<dbReference type="PANTHER" id="PTHR44757">
    <property type="entry name" value="DIGUANYLATE CYCLASE DGCP"/>
    <property type="match status" value="1"/>
</dbReference>
<accession>A0A0S1AXW1</accession>
<dbReference type="NCBIfam" id="TIGR00254">
    <property type="entry name" value="GGDEF"/>
    <property type="match status" value="1"/>
</dbReference>
<dbReference type="PROSITE" id="PS50885">
    <property type="entry name" value="HAMP"/>
    <property type="match status" value="1"/>
</dbReference>
<reference evidence="7 8" key="1">
    <citation type="journal article" date="2015" name="Genome Announc.">
        <title>Complete Genome Sequencing of Stenotrophomonas acidaminiphila ZAC14D2_NAIMI4_2, a Multidrug-Resistant Strain Isolated from Sediments of a Polluted River in Mexico, Uncovers New Antibiotic Resistance Genes and a Novel Class-II Lasso Peptide Biosynthesis Gene Cluster.</title>
        <authorList>
            <person name="Vinuesa P."/>
            <person name="Ochoa-Sanchez L.E."/>
        </authorList>
    </citation>
    <scope>NUCLEOTIDE SEQUENCE [LARGE SCALE GENOMIC DNA]</scope>
    <source>
        <strain evidence="7 8">ZAC14D2_NAIMI4_2</strain>
    </source>
</reference>
<feature type="domain" description="HAMP" evidence="5">
    <location>
        <begin position="375"/>
        <end position="427"/>
    </location>
</feature>
<evidence type="ECO:0000256" key="2">
    <source>
        <dbReference type="SAM" id="Phobius"/>
    </source>
</evidence>
<dbReference type="GO" id="GO:0016020">
    <property type="term" value="C:membrane"/>
    <property type="evidence" value="ECO:0007669"/>
    <property type="project" value="InterPro"/>
</dbReference>
<dbReference type="InterPro" id="IPR029787">
    <property type="entry name" value="Nucleotide_cyclase"/>
</dbReference>
<keyword evidence="8" id="KW-1185">Reference proteome</keyword>
<dbReference type="CDD" id="cd18773">
    <property type="entry name" value="PDC1_HK_sensor"/>
    <property type="match status" value="1"/>
</dbReference>
<evidence type="ECO:0000259" key="5">
    <source>
        <dbReference type="PROSITE" id="PS50885"/>
    </source>
</evidence>
<dbReference type="AlphaFoldDB" id="A0A0S1AXW1"/>
<dbReference type="InterPro" id="IPR003660">
    <property type="entry name" value="HAMP_dom"/>
</dbReference>
<dbReference type="Pfam" id="PF08448">
    <property type="entry name" value="PAS_4"/>
    <property type="match status" value="1"/>
</dbReference>
<dbReference type="Gene3D" id="3.30.450.20">
    <property type="entry name" value="PAS domain"/>
    <property type="match status" value="3"/>
</dbReference>
<dbReference type="Gene3D" id="6.10.340.10">
    <property type="match status" value="1"/>
</dbReference>
<dbReference type="InterPro" id="IPR000700">
    <property type="entry name" value="PAS-assoc_C"/>
</dbReference>
<dbReference type="Pfam" id="PF00563">
    <property type="entry name" value="EAL"/>
    <property type="match status" value="1"/>
</dbReference>
<keyword evidence="2" id="KW-0472">Membrane</keyword>
<dbReference type="PROSITE" id="PS50887">
    <property type="entry name" value="GGDEF"/>
    <property type="match status" value="1"/>
</dbReference>
<dbReference type="SMART" id="SM00052">
    <property type="entry name" value="EAL"/>
    <property type="match status" value="1"/>
</dbReference>
<evidence type="ECO:0000313" key="7">
    <source>
        <dbReference type="EMBL" id="ALJ27609.1"/>
    </source>
</evidence>
<dbReference type="PANTHER" id="PTHR44757:SF4">
    <property type="entry name" value="DIGUANYLATE CYCLASE DGCE-RELATED"/>
    <property type="match status" value="1"/>
</dbReference>
<dbReference type="Gene3D" id="3.30.70.270">
    <property type="match status" value="1"/>
</dbReference>
<dbReference type="SMART" id="SM00267">
    <property type="entry name" value="GGDEF"/>
    <property type="match status" value="1"/>
</dbReference>
<dbReference type="Pfam" id="PF00990">
    <property type="entry name" value="GGDEF"/>
    <property type="match status" value="1"/>
</dbReference>
<dbReference type="InterPro" id="IPR052155">
    <property type="entry name" value="Biofilm_reg_signaling"/>
</dbReference>
<dbReference type="CDD" id="cd01949">
    <property type="entry name" value="GGDEF"/>
    <property type="match status" value="1"/>
</dbReference>
<proteinExistence type="predicted"/>
<dbReference type="SUPFAM" id="SSF55785">
    <property type="entry name" value="PYP-like sensor domain (PAS domain)"/>
    <property type="match status" value="1"/>
</dbReference>
<dbReference type="InterPro" id="IPR001633">
    <property type="entry name" value="EAL_dom"/>
</dbReference>
<dbReference type="InterPro" id="IPR035965">
    <property type="entry name" value="PAS-like_dom_sf"/>
</dbReference>
<dbReference type="InterPro" id="IPR035919">
    <property type="entry name" value="EAL_sf"/>
</dbReference>
<name>A0A0S1AXW1_9GAMM</name>
<feature type="domain" description="PAC" evidence="3">
    <location>
        <begin position="531"/>
        <end position="581"/>
    </location>
</feature>
<evidence type="ECO:0000259" key="4">
    <source>
        <dbReference type="PROSITE" id="PS50883"/>
    </source>
</evidence>
<gene>
    <name evidence="7" type="ORF">AOT14_11980</name>
</gene>
<dbReference type="SUPFAM" id="SSF158472">
    <property type="entry name" value="HAMP domain-like"/>
    <property type="match status" value="1"/>
</dbReference>
<sequence length="1004" mass="112977">MLHARSRTSLIHRLSLSIWGLFLALLLLLCAFGYLAMRVITDRVVPVVAQRSVDLRAKASEGQFLQAERSVQRLQRELLWRLDHADRQAALARFDTLFARSPDGLWRLQPGQVDPERAPTLYLHQPPQGLDASARMRAVVAYDLLREQGPALVPPFFSVYMDFVEDGLMVYAHGMDWGSNADASATNAGYPTMRGSDPRRNPQRKVFWTPVYLDRQADTWMVSVIKPLDWQGRWVGTLGHDVLVQSLIDRTTTNDSAGVQLVMAADGALIAHPQLSRRIAAADGQLQLSALDDPLLAQVHGMIAYGRGDHGVGRSPDGSHWVAWSKIHGPGWYQVFLLPQARVDRVLMWGLLAVSSFGILGLLPAMWLLRRRVGLLFAVPLTRLTQAVDELSQGREPRPIAMQGNDELGHLADAFDDMVEELVQQRALQFAHAQALQTEIDERRQFMTRLEEERARLLALLGAMNLGILFVGHENRATYCNAAFLAMWDFPEGTSVVGKTTGQWLDASQRLMIDPQEFRRHMDEATVSPELHKQLEIRLHDGRIVMHDAYPVRDAQEHFIGRLWVQEDVTHERQTAEQLVRLAQHDPLTSLYNRRRFEDELARFFHAAERIPSQAALLFFDLDEFKYINDTFGHRAGDSVLNRMAVEIRTLVRSGETLFRLGGDEFAVLMPHASLDDAQHLAERIVLRIAQTPLCLHEHTVRLTTSLGIAHFPAHADNAEDLVAHADAAMYQAKHTGKNRWNVYRPDRDSSREMATRLAWNDRIAHALENDLLRLHFQGVHHAADGRLAHLEALIRMEDEANPGQLIMPAQFIEPAEKSGKILEIDRWVIGRSISLLATHPNLPAIAVNISGRSFDDPELPAWIGGQLRQQHVAPRRLLVELTETSAVSDMGDAARFIAALHDTGCPIYLDDFGTGFSSFAYLKNLQADVLKIDGMFIRDLPSERDNQVFVRAIIEVAHGMGKLTVAEFVEDEATLQMLRAMGVDMVQGYHLDRPRADHPALAD</sequence>
<feature type="transmembrane region" description="Helical" evidence="2">
    <location>
        <begin position="346"/>
        <end position="369"/>
    </location>
</feature>
<dbReference type="SUPFAM" id="SSF55073">
    <property type="entry name" value="Nucleotide cyclase"/>
    <property type="match status" value="1"/>
</dbReference>
<dbReference type="InterPro" id="IPR013656">
    <property type="entry name" value="PAS_4"/>
</dbReference>
<comment type="cofactor">
    <cofactor evidence="1">
        <name>Mg(2+)</name>
        <dbReference type="ChEBI" id="CHEBI:18420"/>
    </cofactor>
</comment>
<evidence type="ECO:0000259" key="3">
    <source>
        <dbReference type="PROSITE" id="PS50113"/>
    </source>
</evidence>
<dbReference type="CDD" id="cd18774">
    <property type="entry name" value="PDC2_HK_sensor"/>
    <property type="match status" value="1"/>
</dbReference>
<feature type="domain" description="EAL" evidence="4">
    <location>
        <begin position="757"/>
        <end position="1004"/>
    </location>
</feature>
<dbReference type="GO" id="GO:0007165">
    <property type="term" value="P:signal transduction"/>
    <property type="evidence" value="ECO:0007669"/>
    <property type="project" value="InterPro"/>
</dbReference>
<dbReference type="InterPro" id="IPR043128">
    <property type="entry name" value="Rev_trsase/Diguanyl_cyclase"/>
</dbReference>
<dbReference type="SUPFAM" id="SSF141868">
    <property type="entry name" value="EAL domain-like"/>
    <property type="match status" value="1"/>
</dbReference>
<keyword evidence="2" id="KW-0812">Transmembrane</keyword>
<dbReference type="KEGG" id="sacz:AOT14_11980"/>
<dbReference type="OrthoDB" id="9787514at2"/>
<dbReference type="Proteomes" id="UP000061010">
    <property type="component" value="Chromosome"/>
</dbReference>
<dbReference type="Pfam" id="PF00672">
    <property type="entry name" value="HAMP"/>
    <property type="match status" value="1"/>
</dbReference>
<keyword evidence="2" id="KW-1133">Transmembrane helix</keyword>
<dbReference type="GO" id="GO:0003824">
    <property type="term" value="F:catalytic activity"/>
    <property type="evidence" value="ECO:0007669"/>
    <property type="project" value="UniProtKB-ARBA"/>
</dbReference>
<dbReference type="Gene3D" id="3.20.20.450">
    <property type="entry name" value="EAL domain"/>
    <property type="match status" value="1"/>
</dbReference>
<dbReference type="EMBL" id="CP012900">
    <property type="protein sequence ID" value="ALJ27609.1"/>
    <property type="molecule type" value="Genomic_DNA"/>
</dbReference>
<evidence type="ECO:0000313" key="8">
    <source>
        <dbReference type="Proteomes" id="UP000061010"/>
    </source>
</evidence>
<evidence type="ECO:0000256" key="1">
    <source>
        <dbReference type="ARBA" id="ARBA00001946"/>
    </source>
</evidence>
<protein>
    <submittedName>
        <fullName evidence="7">Diguanylate cyclase/phosphodiesterase</fullName>
    </submittedName>
</protein>
<dbReference type="PROSITE" id="PS50883">
    <property type="entry name" value="EAL"/>
    <property type="match status" value="1"/>
</dbReference>
<feature type="domain" description="GGDEF" evidence="6">
    <location>
        <begin position="613"/>
        <end position="746"/>
    </location>
</feature>
<organism evidence="7 8">
    <name type="scientific">Stenotrophomonas acidaminiphila</name>
    <dbReference type="NCBI Taxonomy" id="128780"/>
    <lineage>
        <taxon>Bacteria</taxon>
        <taxon>Pseudomonadati</taxon>
        <taxon>Pseudomonadota</taxon>
        <taxon>Gammaproteobacteria</taxon>
        <taxon>Lysobacterales</taxon>
        <taxon>Lysobacteraceae</taxon>
        <taxon>Stenotrophomonas</taxon>
    </lineage>
</organism>